<keyword evidence="2" id="KW-1185">Reference proteome</keyword>
<sequence length="372" mass="39892">MPTNRGHPPSRGLRTRASGARPPTRDSFVSSTKGWTTRVGHRLTMASRRRYRQGGRPAGAAAGRKQKRQEQEQAPTPGPGWGPGGQRQPAARGEAARVDRWKNRARERGRQNRPAEPVDRRRHARPRPRRGWRARRDGRRSRGSPLPAEHIQGPTRPAANVNSVDAHAPRPNHPMAWGAEGAGRGVTSGAATTRSRPTPPGGPRGGGRAAAAAPAPGSAQRWTAAAPSAPPARGRSGRQRGGAARHGPPPCCCCHRGSHRRPGRPRGPPPLGGLPAAPAPHTRSLWRRTTPPTPGNPAPAGTPPPTVRPPLGPARAAPAPNSRRARWPHRWSRTPPPPPPRRTAPPPRCTATGSRCGRERRPTRRRPPPPLP</sequence>
<dbReference type="EMBL" id="CM020620">
    <property type="protein sequence ID" value="KAK1869933.1"/>
    <property type="molecule type" value="Genomic_DNA"/>
</dbReference>
<name>A0ACC3CIJ8_PYRYE</name>
<accession>A0ACC3CIJ8</accession>
<protein>
    <submittedName>
        <fullName evidence="1">Uncharacterized protein</fullName>
    </submittedName>
</protein>
<evidence type="ECO:0000313" key="2">
    <source>
        <dbReference type="Proteomes" id="UP000798662"/>
    </source>
</evidence>
<proteinExistence type="predicted"/>
<dbReference type="Proteomes" id="UP000798662">
    <property type="component" value="Chromosome 3"/>
</dbReference>
<reference evidence="1" key="1">
    <citation type="submission" date="2019-11" db="EMBL/GenBank/DDBJ databases">
        <title>Nori genome reveals adaptations in red seaweeds to the harsh intertidal environment.</title>
        <authorList>
            <person name="Wang D."/>
            <person name="Mao Y."/>
        </authorList>
    </citation>
    <scope>NUCLEOTIDE SEQUENCE</scope>
    <source>
        <tissue evidence="1">Gametophyte</tissue>
    </source>
</reference>
<organism evidence="1 2">
    <name type="scientific">Pyropia yezoensis</name>
    <name type="common">Susabi-nori</name>
    <name type="synonym">Porphyra yezoensis</name>
    <dbReference type="NCBI Taxonomy" id="2788"/>
    <lineage>
        <taxon>Eukaryota</taxon>
        <taxon>Rhodophyta</taxon>
        <taxon>Bangiophyceae</taxon>
        <taxon>Bangiales</taxon>
        <taxon>Bangiaceae</taxon>
        <taxon>Pyropia</taxon>
    </lineage>
</organism>
<evidence type="ECO:0000313" key="1">
    <source>
        <dbReference type="EMBL" id="KAK1869933.1"/>
    </source>
</evidence>
<gene>
    <name evidence="1" type="ORF">I4F81_012398</name>
</gene>
<comment type="caution">
    <text evidence="1">The sequence shown here is derived from an EMBL/GenBank/DDBJ whole genome shotgun (WGS) entry which is preliminary data.</text>
</comment>